<dbReference type="Pfam" id="PF03382">
    <property type="entry name" value="DUF285"/>
    <property type="match status" value="1"/>
</dbReference>
<evidence type="ECO:0008006" key="2">
    <source>
        <dbReference type="Google" id="ProtNLM"/>
    </source>
</evidence>
<organism evidence="1">
    <name type="scientific">marine metagenome</name>
    <dbReference type="NCBI Taxonomy" id="408172"/>
    <lineage>
        <taxon>unclassified sequences</taxon>
        <taxon>metagenomes</taxon>
        <taxon>ecological metagenomes</taxon>
    </lineage>
</organism>
<dbReference type="NCBIfam" id="TIGR02167">
    <property type="entry name" value="Liste_lipo_26"/>
    <property type="match status" value="1"/>
</dbReference>
<protein>
    <recommendedName>
        <fullName evidence="2">BspA family leucine-rich repeat surface protein</fullName>
    </recommendedName>
</protein>
<proteinExistence type="predicted"/>
<dbReference type="InterPro" id="IPR005046">
    <property type="entry name" value="DUF285"/>
</dbReference>
<accession>A0A382G1Q4</accession>
<dbReference type="EMBL" id="UINC01053117">
    <property type="protein sequence ID" value="SVB69246.1"/>
    <property type="molecule type" value="Genomic_DNA"/>
</dbReference>
<name>A0A382G1Q4_9ZZZZ</name>
<evidence type="ECO:0000313" key="1">
    <source>
        <dbReference type="EMBL" id="SVB69246.1"/>
    </source>
</evidence>
<sequence>MDRMFEGATSFNQDIGSWDVSKVTEMDRMFYRAPVFNQDLSGWCVSLITTAPTNFDASPTSWVLARPVWGTCPS</sequence>
<reference evidence="1" key="1">
    <citation type="submission" date="2018-05" db="EMBL/GenBank/DDBJ databases">
        <authorList>
            <person name="Lanie J.A."/>
            <person name="Ng W.-L."/>
            <person name="Kazmierczak K.M."/>
            <person name="Andrzejewski T.M."/>
            <person name="Davidsen T.M."/>
            <person name="Wayne K.J."/>
            <person name="Tettelin H."/>
            <person name="Glass J.I."/>
            <person name="Rusch D."/>
            <person name="Podicherti R."/>
            <person name="Tsui H.-C.T."/>
            <person name="Winkler M.E."/>
        </authorList>
    </citation>
    <scope>NUCLEOTIDE SEQUENCE</scope>
</reference>
<gene>
    <name evidence="1" type="ORF">METZ01_LOCUS222100</name>
</gene>
<dbReference type="AlphaFoldDB" id="A0A382G1Q4"/>
<dbReference type="InterPro" id="IPR011889">
    <property type="entry name" value="Liste_lipo_26"/>
</dbReference>